<reference evidence="1" key="2">
    <citation type="journal article" date="2007" name="Science">
        <title>Draft genome sequence of the sexually transmitted pathogen Trichomonas vaginalis.</title>
        <authorList>
            <person name="Carlton J.M."/>
            <person name="Hirt R.P."/>
            <person name="Silva J.C."/>
            <person name="Delcher A.L."/>
            <person name="Schatz M."/>
            <person name="Zhao Q."/>
            <person name="Wortman J.R."/>
            <person name="Bidwell S.L."/>
            <person name="Alsmark U.C.M."/>
            <person name="Besteiro S."/>
            <person name="Sicheritz-Ponten T."/>
            <person name="Noel C.J."/>
            <person name="Dacks J.B."/>
            <person name="Foster P.G."/>
            <person name="Simillion C."/>
            <person name="Van de Peer Y."/>
            <person name="Miranda-Saavedra D."/>
            <person name="Barton G.J."/>
            <person name="Westrop G.D."/>
            <person name="Mueller S."/>
            <person name="Dessi D."/>
            <person name="Fiori P.L."/>
            <person name="Ren Q."/>
            <person name="Paulsen I."/>
            <person name="Zhang H."/>
            <person name="Bastida-Corcuera F.D."/>
            <person name="Simoes-Barbosa A."/>
            <person name="Brown M.T."/>
            <person name="Hayes R.D."/>
            <person name="Mukherjee M."/>
            <person name="Okumura C.Y."/>
            <person name="Schneider R."/>
            <person name="Smith A.J."/>
            <person name="Vanacova S."/>
            <person name="Villalvazo M."/>
            <person name="Haas B.J."/>
            <person name="Pertea M."/>
            <person name="Feldblyum T.V."/>
            <person name="Utterback T.R."/>
            <person name="Shu C.L."/>
            <person name="Osoegawa K."/>
            <person name="de Jong P.J."/>
            <person name="Hrdy I."/>
            <person name="Horvathova L."/>
            <person name="Zubacova Z."/>
            <person name="Dolezal P."/>
            <person name="Malik S.B."/>
            <person name="Logsdon J.M. Jr."/>
            <person name="Henze K."/>
            <person name="Gupta A."/>
            <person name="Wang C.C."/>
            <person name="Dunne R.L."/>
            <person name="Upcroft J.A."/>
            <person name="Upcroft P."/>
            <person name="White O."/>
            <person name="Salzberg S.L."/>
            <person name="Tang P."/>
            <person name="Chiu C.-H."/>
            <person name="Lee Y.-S."/>
            <person name="Embley T.M."/>
            <person name="Coombs G.H."/>
            <person name="Mottram J.C."/>
            <person name="Tachezy J."/>
            <person name="Fraser-Liggett C.M."/>
            <person name="Johnson P.J."/>
        </authorList>
    </citation>
    <scope>NUCLEOTIDE SEQUENCE [LARGE SCALE GENOMIC DNA]</scope>
    <source>
        <strain evidence="1">G3</strain>
    </source>
</reference>
<dbReference type="GO" id="GO:0006491">
    <property type="term" value="P:N-glycan processing"/>
    <property type="evidence" value="ECO:0000318"/>
    <property type="project" value="GO_Central"/>
</dbReference>
<evidence type="ECO:0000313" key="1">
    <source>
        <dbReference type="EMBL" id="EAX85233.1"/>
    </source>
</evidence>
<dbReference type="STRING" id="5722.A2GC85"/>
<accession>A2GC85</accession>
<keyword evidence="2" id="KW-1185">Reference proteome</keyword>
<dbReference type="VEuPathDB" id="TrichDB:TVAGG3_0420540"/>
<dbReference type="AlphaFoldDB" id="A2GC85"/>
<proteinExistence type="predicted"/>
<name>A2GC85_TRIV3</name>
<evidence type="ECO:0000313" key="2">
    <source>
        <dbReference type="Proteomes" id="UP000001542"/>
    </source>
</evidence>
<dbReference type="Proteomes" id="UP000001542">
    <property type="component" value="Unassembled WGS sequence"/>
</dbReference>
<reference evidence="1" key="1">
    <citation type="submission" date="2006-10" db="EMBL/GenBank/DDBJ databases">
        <authorList>
            <person name="Amadeo P."/>
            <person name="Zhao Q."/>
            <person name="Wortman J."/>
            <person name="Fraser-Liggett C."/>
            <person name="Carlton J."/>
        </authorList>
    </citation>
    <scope>NUCLEOTIDE SEQUENCE</scope>
    <source>
        <strain evidence="1">G3</strain>
    </source>
</reference>
<dbReference type="OrthoDB" id="28322at2759"/>
<protein>
    <submittedName>
        <fullName evidence="1">Uncharacterized protein</fullName>
    </submittedName>
</protein>
<dbReference type="InParanoid" id="A2GC85"/>
<dbReference type="PANTHER" id="PTHR12630">
    <property type="entry name" value="N-LINKED OLIGOSACCHARIDE PROCESSING"/>
    <property type="match status" value="1"/>
</dbReference>
<dbReference type="SMR" id="A2GC85"/>
<sequence length="414" mass="48114">MLLICIYLAFNPNEYSGALQKQFDLDKMTFSCSNSKNQISIEDLNNGICNCCDGSDEFLNSSHYCQITCPYSLNQRDSNHLLEIFHNGIVQKNALILKGNDLILKLQNDLARLDIELGNISLTKENLFKEKKTAKEVLKRDVYQTFQTPYYTSEELKIQKEKFINKKHDHSKRSKIDDQEVGETVNIYSYDKENSETIRKMRSIKFDDAQKRKFRDLLQKYIAKFAETSQHHNYLEILVSKRQRNPPLLENYISISNKYKQACINESSILTRMESIKQRLNFNEVWQSLYGISFKDKIENAAATFNIEFLIAAAAIHQNGIAKFGSFKGIKDNMLIYEPDRLDPIKHTVRIRLICYPKIFTLEALQKTKTHLDIKLGLPHVCPSANDDNAFDAWIHEIQFYRNKIFASDVFADL</sequence>
<dbReference type="GO" id="GO:0017177">
    <property type="term" value="C:glucosidase II complex"/>
    <property type="evidence" value="ECO:0000318"/>
    <property type="project" value="GO_Central"/>
</dbReference>
<dbReference type="PANTHER" id="PTHR12630:SF1">
    <property type="entry name" value="GLUCOSIDASE 2 SUBUNIT BETA"/>
    <property type="match status" value="1"/>
</dbReference>
<dbReference type="EMBL" id="DS115019">
    <property type="protein sequence ID" value="EAX85233.1"/>
    <property type="molecule type" value="Genomic_DNA"/>
</dbReference>
<organism evidence="1 2">
    <name type="scientific">Trichomonas vaginalis (strain ATCC PRA-98 / G3)</name>
    <dbReference type="NCBI Taxonomy" id="412133"/>
    <lineage>
        <taxon>Eukaryota</taxon>
        <taxon>Metamonada</taxon>
        <taxon>Parabasalia</taxon>
        <taxon>Trichomonadida</taxon>
        <taxon>Trichomonadidae</taxon>
        <taxon>Trichomonas</taxon>
    </lineage>
</organism>
<dbReference type="VEuPathDB" id="TrichDB:TVAG_358460"/>
<gene>
    <name evidence="1" type="ORF">TVAG_358460</name>
</gene>
<dbReference type="InterPro" id="IPR039794">
    <property type="entry name" value="Gtb1-like"/>
</dbReference>